<feature type="non-terminal residue" evidence="1">
    <location>
        <position position="1"/>
    </location>
</feature>
<proteinExistence type="predicted"/>
<organism evidence="1 2">
    <name type="scientific">Trifolium medium</name>
    <dbReference type="NCBI Taxonomy" id="97028"/>
    <lineage>
        <taxon>Eukaryota</taxon>
        <taxon>Viridiplantae</taxon>
        <taxon>Streptophyta</taxon>
        <taxon>Embryophyta</taxon>
        <taxon>Tracheophyta</taxon>
        <taxon>Spermatophyta</taxon>
        <taxon>Magnoliopsida</taxon>
        <taxon>eudicotyledons</taxon>
        <taxon>Gunneridae</taxon>
        <taxon>Pentapetalae</taxon>
        <taxon>rosids</taxon>
        <taxon>fabids</taxon>
        <taxon>Fabales</taxon>
        <taxon>Fabaceae</taxon>
        <taxon>Papilionoideae</taxon>
        <taxon>50 kb inversion clade</taxon>
        <taxon>NPAAA clade</taxon>
        <taxon>Hologalegina</taxon>
        <taxon>IRL clade</taxon>
        <taxon>Trifolieae</taxon>
        <taxon>Trifolium</taxon>
    </lineage>
</organism>
<reference evidence="1 2" key="1">
    <citation type="journal article" date="2018" name="Front. Plant Sci.">
        <title>Red Clover (Trifolium pratense) and Zigzag Clover (T. medium) - A Picture of Genomic Similarities and Differences.</title>
        <authorList>
            <person name="Dluhosova J."/>
            <person name="Istvanek J."/>
            <person name="Nedelnik J."/>
            <person name="Repkova J."/>
        </authorList>
    </citation>
    <scope>NUCLEOTIDE SEQUENCE [LARGE SCALE GENOMIC DNA]</scope>
    <source>
        <strain evidence="2">cv. 10/8</strain>
        <tissue evidence="1">Leaf</tissue>
    </source>
</reference>
<name>A0A392SUT4_9FABA</name>
<sequence>FRGALSFLIGLGCLSFLLRGDLDLVTLLLLSGVGERQARWL</sequence>
<evidence type="ECO:0000313" key="1">
    <source>
        <dbReference type="EMBL" id="MCI52202.1"/>
    </source>
</evidence>
<dbReference type="AlphaFoldDB" id="A0A392SUT4"/>
<dbReference type="EMBL" id="LXQA010443859">
    <property type="protein sequence ID" value="MCI52202.1"/>
    <property type="molecule type" value="Genomic_DNA"/>
</dbReference>
<evidence type="ECO:0000313" key="2">
    <source>
        <dbReference type="Proteomes" id="UP000265520"/>
    </source>
</evidence>
<comment type="caution">
    <text evidence="1">The sequence shown here is derived from an EMBL/GenBank/DDBJ whole genome shotgun (WGS) entry which is preliminary data.</text>
</comment>
<keyword evidence="2" id="KW-1185">Reference proteome</keyword>
<dbReference type="Proteomes" id="UP000265520">
    <property type="component" value="Unassembled WGS sequence"/>
</dbReference>
<feature type="non-terminal residue" evidence="1">
    <location>
        <position position="41"/>
    </location>
</feature>
<accession>A0A392SUT4</accession>
<protein>
    <submittedName>
        <fullName evidence="1">Uncharacterized protein</fullName>
    </submittedName>
</protein>